<evidence type="ECO:0000313" key="1">
    <source>
        <dbReference type="EMBL" id="OGI94801.1"/>
    </source>
</evidence>
<dbReference type="AlphaFoldDB" id="A0A1F6XLD3"/>
<sequence>MKTYQVVLTKSYTVIVKANTKQQARHVVEFYTGDVKDISRIQDRKKYKFIIEGINCKMNEGLEVQKI</sequence>
<comment type="caution">
    <text evidence="1">The sequence shown here is derived from an EMBL/GenBank/DDBJ whole genome shotgun (WGS) entry which is preliminary data.</text>
</comment>
<evidence type="ECO:0000313" key="2">
    <source>
        <dbReference type="Proteomes" id="UP000176629"/>
    </source>
</evidence>
<dbReference type="EMBL" id="MFUX01000009">
    <property type="protein sequence ID" value="OGI94801.1"/>
    <property type="molecule type" value="Genomic_DNA"/>
</dbReference>
<name>A0A1F6XLD3_9BACT</name>
<protein>
    <submittedName>
        <fullName evidence="1">Uncharacterized protein</fullName>
    </submittedName>
</protein>
<dbReference type="Proteomes" id="UP000176629">
    <property type="component" value="Unassembled WGS sequence"/>
</dbReference>
<proteinExistence type="predicted"/>
<organism evidence="1 2">
    <name type="scientific">Candidatus Nomurabacteria bacterium RIFCSPLOWO2_01_FULL_40_18</name>
    <dbReference type="NCBI Taxonomy" id="1801773"/>
    <lineage>
        <taxon>Bacteria</taxon>
        <taxon>Candidatus Nomuraibacteriota</taxon>
    </lineage>
</organism>
<reference evidence="1 2" key="1">
    <citation type="journal article" date="2016" name="Nat. Commun.">
        <title>Thousands of microbial genomes shed light on interconnected biogeochemical processes in an aquifer system.</title>
        <authorList>
            <person name="Anantharaman K."/>
            <person name="Brown C.T."/>
            <person name="Hug L.A."/>
            <person name="Sharon I."/>
            <person name="Castelle C.J."/>
            <person name="Probst A.J."/>
            <person name="Thomas B.C."/>
            <person name="Singh A."/>
            <person name="Wilkins M.J."/>
            <person name="Karaoz U."/>
            <person name="Brodie E.L."/>
            <person name="Williams K.H."/>
            <person name="Hubbard S.S."/>
            <person name="Banfield J.F."/>
        </authorList>
    </citation>
    <scope>NUCLEOTIDE SEQUENCE [LARGE SCALE GENOMIC DNA]</scope>
</reference>
<gene>
    <name evidence="1" type="ORF">A3A03_01515</name>
</gene>
<accession>A0A1F6XLD3</accession>
<dbReference type="STRING" id="1801773.A3A03_01515"/>